<name>A0AA43GV94_9CYAN</name>
<reference evidence="2 3" key="1">
    <citation type="journal article" date="2023" name="J. Phycol.">
        <title>Chrysosporum ovalisporum is synonymous with the true-branching cyanobacterium Umezakia natans (Nostocales/Aphanizomenonaceae).</title>
        <authorList>
            <person name="McGregor G.B."/>
            <person name="Sendall B.C."/>
            <person name="Niiyama Y."/>
            <person name="Tuji A."/>
            <person name="Willis A."/>
        </authorList>
    </citation>
    <scope>NUCLEOTIDE SEQUENCE [LARGE SCALE GENOMIC DNA]</scope>
    <source>
        <strain evidence="2 3">FSS-62</strain>
    </source>
</reference>
<dbReference type="InterPro" id="IPR002622">
    <property type="entry name" value="Transposase_14"/>
</dbReference>
<dbReference type="InterPro" id="IPR009057">
    <property type="entry name" value="Homeodomain-like_sf"/>
</dbReference>
<organism evidence="2 3">
    <name type="scientific">Umezakia ovalisporum FSS-62</name>
    <dbReference type="NCBI Taxonomy" id="2971776"/>
    <lineage>
        <taxon>Bacteria</taxon>
        <taxon>Bacillati</taxon>
        <taxon>Cyanobacteriota</taxon>
        <taxon>Cyanophyceae</taxon>
        <taxon>Nostocales</taxon>
        <taxon>Nodulariaceae</taxon>
        <taxon>Umezakia</taxon>
    </lineage>
</organism>
<comment type="caution">
    <text evidence="2">The sequence shown here is derived from an EMBL/GenBank/DDBJ whole genome shotgun (WGS) entry which is preliminary data.</text>
</comment>
<evidence type="ECO:0000259" key="1">
    <source>
        <dbReference type="Pfam" id="PF01710"/>
    </source>
</evidence>
<sequence>MPKCYSYNLRQKVIQGIEIHGLKKTEASQMFNISPNTITLWLKGKTETGDFQTLSNRPPGNGHKITHGEKFRDFASVHGDKTQVEMASL</sequence>
<accession>A0AA43GV94</accession>
<evidence type="ECO:0000313" key="2">
    <source>
        <dbReference type="EMBL" id="MDH6062389.1"/>
    </source>
</evidence>
<dbReference type="SUPFAM" id="SSF46689">
    <property type="entry name" value="Homeodomain-like"/>
    <property type="match status" value="1"/>
</dbReference>
<dbReference type="RefSeq" id="WP_280686712.1">
    <property type="nucleotide sequence ID" value="NZ_JANQDL010000009.1"/>
</dbReference>
<gene>
    <name evidence="2" type="ORF">NWP23_00985</name>
</gene>
<dbReference type="AlphaFoldDB" id="A0AA43GV94"/>
<evidence type="ECO:0000313" key="3">
    <source>
        <dbReference type="Proteomes" id="UP001159370"/>
    </source>
</evidence>
<dbReference type="Pfam" id="PF01710">
    <property type="entry name" value="HTH_Tnp_IS630"/>
    <property type="match status" value="1"/>
</dbReference>
<protein>
    <submittedName>
        <fullName evidence="2">Transposase</fullName>
    </submittedName>
</protein>
<proteinExistence type="predicted"/>
<dbReference type="EMBL" id="JANQDL010000009">
    <property type="protein sequence ID" value="MDH6062389.1"/>
    <property type="molecule type" value="Genomic_DNA"/>
</dbReference>
<dbReference type="Proteomes" id="UP001159370">
    <property type="component" value="Unassembled WGS sequence"/>
</dbReference>
<feature type="domain" description="Transposase Synechocystis PCC 6803" evidence="1">
    <location>
        <begin position="4"/>
        <end position="46"/>
    </location>
</feature>
<dbReference type="Gene3D" id="1.10.10.60">
    <property type="entry name" value="Homeodomain-like"/>
    <property type="match status" value="1"/>
</dbReference>